<dbReference type="OrthoDB" id="5114731at2"/>
<feature type="transmembrane region" description="Helical" evidence="1">
    <location>
        <begin position="22"/>
        <end position="40"/>
    </location>
</feature>
<evidence type="ECO:0000313" key="2">
    <source>
        <dbReference type="EMBL" id="TGB07863.1"/>
    </source>
</evidence>
<evidence type="ECO:0000313" key="3">
    <source>
        <dbReference type="Proteomes" id="UP000297948"/>
    </source>
</evidence>
<reference evidence="2 3" key="1">
    <citation type="submission" date="2019-03" db="EMBL/GenBank/DDBJ databases">
        <authorList>
            <person name="Gonzalez-Pimentel J.L."/>
        </authorList>
    </citation>
    <scope>NUCLEOTIDE SEQUENCE [LARGE SCALE GENOMIC DNA]</scope>
    <source>
        <strain evidence="2 3">JCM 31289</strain>
    </source>
</reference>
<protein>
    <submittedName>
        <fullName evidence="2">Uncharacterized protein</fullName>
    </submittedName>
</protein>
<dbReference type="Proteomes" id="UP000297948">
    <property type="component" value="Unassembled WGS sequence"/>
</dbReference>
<dbReference type="EMBL" id="SRID01000142">
    <property type="protein sequence ID" value="TGB07863.1"/>
    <property type="molecule type" value="Genomic_DNA"/>
</dbReference>
<dbReference type="RefSeq" id="WP_135339829.1">
    <property type="nucleotide sequence ID" value="NZ_JBHLTX010000045.1"/>
</dbReference>
<keyword evidence="1" id="KW-1133">Transmembrane helix</keyword>
<dbReference type="AlphaFoldDB" id="A0A4Z0H634"/>
<organism evidence="2 3">
    <name type="scientific">Streptomyces palmae</name>
    <dbReference type="NCBI Taxonomy" id="1701085"/>
    <lineage>
        <taxon>Bacteria</taxon>
        <taxon>Bacillati</taxon>
        <taxon>Actinomycetota</taxon>
        <taxon>Actinomycetes</taxon>
        <taxon>Kitasatosporales</taxon>
        <taxon>Streptomycetaceae</taxon>
        <taxon>Streptomyces</taxon>
    </lineage>
</organism>
<evidence type="ECO:0000256" key="1">
    <source>
        <dbReference type="SAM" id="Phobius"/>
    </source>
</evidence>
<keyword evidence="3" id="KW-1185">Reference proteome</keyword>
<comment type="caution">
    <text evidence="2">The sequence shown here is derived from an EMBL/GenBank/DDBJ whole genome shotgun (WGS) entry which is preliminary data.</text>
</comment>
<accession>A0A4Z0H634</accession>
<proteinExistence type="predicted"/>
<feature type="transmembrane region" description="Helical" evidence="1">
    <location>
        <begin position="52"/>
        <end position="72"/>
    </location>
</feature>
<feature type="transmembrane region" description="Helical" evidence="1">
    <location>
        <begin position="145"/>
        <end position="169"/>
    </location>
</feature>
<sequence>MDSAEPGDPSPRGRRGLPEIHSVLRATATAAAGGTLVIWWPAFTLGAYNDIFFDDVLALWAVATAVLLSGLVLHRRIAVPRSSVIALLLPSIWIVLGMAAPRSKGFHYLHYLEVVITILSAPYLTWLLSKILLPDYHELPSAQRFGAVGITAVMGILAFLLGQFNYLFLTCADFDVSGNNTPPGCAQGPPFRLR</sequence>
<feature type="transmembrane region" description="Helical" evidence="1">
    <location>
        <begin position="84"/>
        <end position="102"/>
    </location>
</feature>
<gene>
    <name evidence="2" type="ORF">E4099_16520</name>
</gene>
<feature type="transmembrane region" description="Helical" evidence="1">
    <location>
        <begin position="108"/>
        <end position="133"/>
    </location>
</feature>
<keyword evidence="1" id="KW-0472">Membrane</keyword>
<keyword evidence="1" id="KW-0812">Transmembrane</keyword>
<name>A0A4Z0H634_9ACTN</name>